<feature type="domain" description="EamA" evidence="7">
    <location>
        <begin position="14"/>
        <end position="146"/>
    </location>
</feature>
<evidence type="ECO:0000313" key="8">
    <source>
        <dbReference type="EMBL" id="OGC55463.1"/>
    </source>
</evidence>
<feature type="transmembrane region" description="Helical" evidence="6">
    <location>
        <begin position="303"/>
        <end position="322"/>
    </location>
</feature>
<dbReference type="AlphaFoldDB" id="A0A1F4VFH7"/>
<name>A0A1F4VFH7_UNCKA</name>
<dbReference type="EMBL" id="MEVI01000002">
    <property type="protein sequence ID" value="OGC55463.1"/>
    <property type="molecule type" value="Genomic_DNA"/>
</dbReference>
<protein>
    <recommendedName>
        <fullName evidence="7">EamA domain-containing protein</fullName>
    </recommendedName>
</protein>
<keyword evidence="5 6" id="KW-0472">Membrane</keyword>
<dbReference type="InterPro" id="IPR050638">
    <property type="entry name" value="AA-Vitamin_Transporters"/>
</dbReference>
<evidence type="ECO:0000256" key="2">
    <source>
        <dbReference type="ARBA" id="ARBA00022475"/>
    </source>
</evidence>
<sequence>MQFKTAQNKKHKLALMYLLIAALVWGAAGPVIKFTLIYLPPFTFLFLRFLTASIVILPFLILEERKHPVSKKDWVNLIVLSLLGGAITLAFVFFGFKYTTSLDGSLISAVSPILTLAASSKLLKEKITENEKNGAIIALCGTLVVTMQPLLTSFFHPTGDVMLRILGNVFILLSIVSWIGYTLWSKKVFEHKPSRIFNALLHYFHLRSETKQYSPFFLTGVLSVVSLIALAPLSFLELGLIHGFKYPSFENLALSTPTLSNLLETPNAMIYTVLGVLYMGLFSTLIAYGLYEWAIKEIPVAESAIFAYLQPTFAIPFAYLLLSETVDLWFVVGASIIGYGFYVSEKKVLPVLNNSRKG</sequence>
<feature type="domain" description="EamA" evidence="7">
    <location>
        <begin position="211"/>
        <end position="343"/>
    </location>
</feature>
<feature type="transmembrane region" description="Helical" evidence="6">
    <location>
        <begin position="216"/>
        <end position="236"/>
    </location>
</feature>
<gene>
    <name evidence="8" type="ORF">A3A78_00705</name>
</gene>
<evidence type="ECO:0000256" key="3">
    <source>
        <dbReference type="ARBA" id="ARBA00022692"/>
    </source>
</evidence>
<evidence type="ECO:0000256" key="5">
    <source>
        <dbReference type="ARBA" id="ARBA00023136"/>
    </source>
</evidence>
<dbReference type="Pfam" id="PF00892">
    <property type="entry name" value="EamA"/>
    <property type="match status" value="2"/>
</dbReference>
<organism evidence="8 9">
    <name type="scientific">candidate division WWE3 bacterium RIFCSPLOWO2_01_FULL_41_18</name>
    <dbReference type="NCBI Taxonomy" id="1802625"/>
    <lineage>
        <taxon>Bacteria</taxon>
        <taxon>Katanobacteria</taxon>
    </lineage>
</organism>
<evidence type="ECO:0000259" key="7">
    <source>
        <dbReference type="Pfam" id="PF00892"/>
    </source>
</evidence>
<proteinExistence type="predicted"/>
<dbReference type="PANTHER" id="PTHR32322">
    <property type="entry name" value="INNER MEMBRANE TRANSPORTER"/>
    <property type="match status" value="1"/>
</dbReference>
<keyword evidence="3 6" id="KW-0812">Transmembrane</keyword>
<feature type="transmembrane region" description="Helical" evidence="6">
    <location>
        <begin position="106"/>
        <end position="123"/>
    </location>
</feature>
<keyword evidence="4 6" id="KW-1133">Transmembrane helix</keyword>
<dbReference type="InterPro" id="IPR037185">
    <property type="entry name" value="EmrE-like"/>
</dbReference>
<feature type="transmembrane region" description="Helical" evidence="6">
    <location>
        <begin position="135"/>
        <end position="155"/>
    </location>
</feature>
<evidence type="ECO:0000256" key="4">
    <source>
        <dbReference type="ARBA" id="ARBA00022989"/>
    </source>
</evidence>
<dbReference type="PANTHER" id="PTHR32322:SF18">
    <property type="entry name" value="S-ADENOSYLMETHIONINE_S-ADENOSYLHOMOCYSTEINE TRANSPORTER"/>
    <property type="match status" value="1"/>
</dbReference>
<comment type="subcellular location">
    <subcellularLocation>
        <location evidence="1">Cell membrane</location>
        <topology evidence="1">Multi-pass membrane protein</topology>
    </subcellularLocation>
</comment>
<comment type="caution">
    <text evidence="8">The sequence shown here is derived from an EMBL/GenBank/DDBJ whole genome shotgun (WGS) entry which is preliminary data.</text>
</comment>
<dbReference type="SUPFAM" id="SSF103481">
    <property type="entry name" value="Multidrug resistance efflux transporter EmrE"/>
    <property type="match status" value="2"/>
</dbReference>
<dbReference type="GO" id="GO:0005886">
    <property type="term" value="C:plasma membrane"/>
    <property type="evidence" value="ECO:0007669"/>
    <property type="project" value="UniProtKB-SubCell"/>
</dbReference>
<feature type="transmembrane region" description="Helical" evidence="6">
    <location>
        <begin position="328"/>
        <end position="344"/>
    </location>
</feature>
<evidence type="ECO:0000256" key="6">
    <source>
        <dbReference type="SAM" id="Phobius"/>
    </source>
</evidence>
<feature type="transmembrane region" description="Helical" evidence="6">
    <location>
        <begin position="161"/>
        <end position="184"/>
    </location>
</feature>
<feature type="transmembrane region" description="Helical" evidence="6">
    <location>
        <begin position="38"/>
        <end position="62"/>
    </location>
</feature>
<reference evidence="8 9" key="1">
    <citation type="journal article" date="2016" name="Nat. Commun.">
        <title>Thousands of microbial genomes shed light on interconnected biogeochemical processes in an aquifer system.</title>
        <authorList>
            <person name="Anantharaman K."/>
            <person name="Brown C.T."/>
            <person name="Hug L.A."/>
            <person name="Sharon I."/>
            <person name="Castelle C.J."/>
            <person name="Probst A.J."/>
            <person name="Thomas B.C."/>
            <person name="Singh A."/>
            <person name="Wilkins M.J."/>
            <person name="Karaoz U."/>
            <person name="Brodie E.L."/>
            <person name="Williams K.H."/>
            <person name="Hubbard S.S."/>
            <person name="Banfield J.F."/>
        </authorList>
    </citation>
    <scope>NUCLEOTIDE SEQUENCE [LARGE SCALE GENOMIC DNA]</scope>
</reference>
<dbReference type="Proteomes" id="UP000176504">
    <property type="component" value="Unassembled WGS sequence"/>
</dbReference>
<keyword evidence="2" id="KW-1003">Cell membrane</keyword>
<evidence type="ECO:0000256" key="1">
    <source>
        <dbReference type="ARBA" id="ARBA00004651"/>
    </source>
</evidence>
<accession>A0A1F4VFH7</accession>
<evidence type="ECO:0000313" key="9">
    <source>
        <dbReference type="Proteomes" id="UP000176504"/>
    </source>
</evidence>
<feature type="transmembrane region" description="Helical" evidence="6">
    <location>
        <begin position="74"/>
        <end position="94"/>
    </location>
</feature>
<feature type="transmembrane region" description="Helical" evidence="6">
    <location>
        <begin position="268"/>
        <end position="291"/>
    </location>
</feature>
<dbReference type="InterPro" id="IPR000620">
    <property type="entry name" value="EamA_dom"/>
</dbReference>